<keyword evidence="3" id="KW-1185">Reference proteome</keyword>
<organism evidence="2 3">
    <name type="scientific">Symbiodinium natans</name>
    <dbReference type="NCBI Taxonomy" id="878477"/>
    <lineage>
        <taxon>Eukaryota</taxon>
        <taxon>Sar</taxon>
        <taxon>Alveolata</taxon>
        <taxon>Dinophyceae</taxon>
        <taxon>Suessiales</taxon>
        <taxon>Symbiodiniaceae</taxon>
        <taxon>Symbiodinium</taxon>
    </lineage>
</organism>
<proteinExistence type="predicted"/>
<evidence type="ECO:0000313" key="2">
    <source>
        <dbReference type="EMBL" id="CAE7578834.1"/>
    </source>
</evidence>
<dbReference type="Gene3D" id="2.60.120.690">
    <property type="entry name" value="Proprotein convertase subtilisin/kexin type 9"/>
    <property type="match status" value="1"/>
</dbReference>
<dbReference type="Proteomes" id="UP000604046">
    <property type="component" value="Unassembled WGS sequence"/>
</dbReference>
<comment type="caution">
    <text evidence="2">The sequence shown here is derived from an EMBL/GenBank/DDBJ whole genome shotgun (WGS) entry which is preliminary data.</text>
</comment>
<name>A0A812URI9_9DINO</name>
<sequence length="1954" mass="213648">MARLFDAVIEGPARRTVRLQCTVRGTFPGTKLKALEAPLQIEIKDSMCWTRETFHGVAVDYAATSDAACRNLCRTMKTCSHYLFTDGQCKQYQRQTTGGSTVTAHAKIPECTDMGTCLRLKHARWALSGEYCPIGYDVSQSSYVYLKNSSVPEEAMYLSLSMGSDCVGDWMVQSSSLRDHIEQDVGYFDLQGAVEACVPDSSISMATLPCKRPSLPSVAEMEGVELQHFVFDDPGTLQPDDHWLHPCDCLDPDWGTSAPAEPMTYEAIPPGSNGSFVPPPVAIVSGQFACPARQLLPGGAGIKFLTEPESREPSVCQERCQGHDQCNFFFMGTSHGASVCRLFHACDSLVREFGMEGELFAFPRTLSCAVSNPESCWKTTLRREFLIQQVGTSPASHPAPESLVLGGTADWSGNATATLSRSLRYALPLGNSTATVEAVGWTSTFKGIGLVRDVPGFASVTISGLSHDKAYRWSLQQKTNQRKVTNSLSVNGGMFQPLVTTNPADDWTSSGVAATNPRGELQFVLEANRSARFETEDVEHTEERGGPEPAARCPSGSYLTSCNCYASDRGRCTGAEMLQDDQGWLCQVRGDLRESNSKLTARARCMTLQYATRVEVKTSSQASFSFLNFPGARAAEPAGPFVDLVDTDFIARRRRSRRRRRTLPAEVSATCPAGERLLACSCVPDGILDKGTYHYCIGIHQDGNSCRAQGGYAQALCMAISPPAVREDDFLSVSSGAVAVSASTSRYAEATCPSDYGLLGCWCSGSLGNQCQRTWIQDEKCYAHNGDGTDSDAEGTITLTARCHKLPAAQLFLSKLQVEIQSPGGTATTSLLSSKVVEGPVASTAIRSPTSFRYIHLHQQCDTLLLLGGVGVETCLRPSYRDPESHPWKKRPLPVTFDHGSQLSVSCWKESYVGFRQAQRTAREKLSCVNGNWYNSNQLPGLQGFSCEACVQVTKSGYGSFAKKGLQELYFFNRMALRVFTELGSIDHSAAPKTFCLDSTNGTIQLTSSASGCPESVTAAVAGSADPEDRLFHLLHGGVPTGYCLQVAQPASEEMPGTLSNHSCVPDEPDQLISPMAIPYLMWSMHQLADRSASSDFHGAHFSYCGKHGALSSLAFGQIFGGETNSVSNCQFAPVILFGSFVASGITYGSDSLWPNWNTMLADSPVTCEDGAALTGFKLQHASKAFMYECSRIAGLGASFEYFTAQVEVTAFAPERPQWIQAMRMIKVDCGKNGLLSGFHFEFSEGGRWARSKYTCSKAGGAPVVVEPSRTIRKLYDSQEGTYCPVDKRAGRLRYENYETGDMLDMQEDGAWCVGGQCSTPVGGGAAVPADLMVAHLEVHNLTDFDGQFQAKGVPDMTSKGSWAARPPERTRTHKPPTWPKPPGAPKLQDFDAKQPTYATECLDYQDLWKKLSETVENDVTEDSPLVADPATGQRLVDYHPCAVAAGATGIFGELGGGSGKEAPPNMLYGDWNECFEGSEGRESGVEALEFSQEIADLVRLPLETGLQSLCAFQPDIAIAPLGLGTQIEPDVMCEQILAISFMVPDFAFGMANMGMALKYEEEDEQACNPFQVGLSRLFCDIHCVRDAVIRGDRTIIRNLEKATKISNDNMKKLVEWSVEAGHADMKYLDAKIDYSAEVTRQLLQPKNLLEVAHQSESALRELSGYATAIVDKVPKLTANKALKQFLANAESLNSTAPEAREAQAERFHSQLQLLRTQLHASASGSHAERAERIWKQMGHEVSRLQGQVRRQLRLLGNYHHRSAGLRAPEKPESTARALGSLDRFWWQIRKSFDRYLDAASEELDRHQGSLAALEGYQSCKLGSEELLRAFAHSMRSMTRAHRQLHSSWREMSNTFGELAAIVQDGNIFETFACDGDLDRQTLEQSRRAVQSLAFLLSRFKAAGLRRPSLSTLRHSISQVSHAYKGARASCRASSSPWPVLEQVRSWFKSALNM</sequence>
<evidence type="ECO:0000256" key="1">
    <source>
        <dbReference type="SAM" id="MobiDB-lite"/>
    </source>
</evidence>
<gene>
    <name evidence="2" type="primary">ACBP2</name>
    <name evidence="2" type="ORF">SNAT2548_LOCUS33027</name>
</gene>
<protein>
    <submittedName>
        <fullName evidence="2">ACBP2 protein</fullName>
    </submittedName>
</protein>
<accession>A0A812URI9</accession>
<dbReference type="EMBL" id="CAJNDS010002736">
    <property type="protein sequence ID" value="CAE7578834.1"/>
    <property type="molecule type" value="Genomic_DNA"/>
</dbReference>
<feature type="region of interest" description="Disordered" evidence="1">
    <location>
        <begin position="1351"/>
        <end position="1386"/>
    </location>
</feature>
<reference evidence="2" key="1">
    <citation type="submission" date="2021-02" db="EMBL/GenBank/DDBJ databases">
        <authorList>
            <person name="Dougan E. K."/>
            <person name="Rhodes N."/>
            <person name="Thang M."/>
            <person name="Chan C."/>
        </authorList>
    </citation>
    <scope>NUCLEOTIDE SEQUENCE</scope>
</reference>
<evidence type="ECO:0000313" key="3">
    <source>
        <dbReference type="Proteomes" id="UP000604046"/>
    </source>
</evidence>